<dbReference type="NCBIfam" id="TIGR00072">
    <property type="entry name" value="hydrog_prot"/>
    <property type="match status" value="1"/>
</dbReference>
<sequence>MTAAVPPGSEGNAAARILVAGVGNVFLGDDGFGVEVVRRLADLALPAGVRVADYGIRGMHLAYDTVDGDYDVMIMIDAVGLGDPPGTVSVVELEAGAPTRLDAHGMQPDAVLALMGMLGRPPRRLLLVGCEPATLEHRMGLSPAVERAVGTAMEAVVDLIERERTCAWESRER</sequence>
<dbReference type="SUPFAM" id="SSF53163">
    <property type="entry name" value="HybD-like"/>
    <property type="match status" value="1"/>
</dbReference>
<dbReference type="InterPro" id="IPR023430">
    <property type="entry name" value="Pept_HybD-like_dom_sf"/>
</dbReference>
<dbReference type="Gene3D" id="3.40.50.1450">
    <property type="entry name" value="HybD-like"/>
    <property type="match status" value="1"/>
</dbReference>
<organism evidence="5 6">
    <name type="scientific">Planobispora takensis</name>
    <dbReference type="NCBI Taxonomy" id="1367882"/>
    <lineage>
        <taxon>Bacteria</taxon>
        <taxon>Bacillati</taxon>
        <taxon>Actinomycetota</taxon>
        <taxon>Actinomycetes</taxon>
        <taxon>Streptosporangiales</taxon>
        <taxon>Streptosporangiaceae</taxon>
        <taxon>Planobispora</taxon>
    </lineage>
</organism>
<dbReference type="Pfam" id="PF01750">
    <property type="entry name" value="HycI"/>
    <property type="match status" value="1"/>
</dbReference>
<proteinExistence type="inferred from homology"/>
<dbReference type="AlphaFoldDB" id="A0A8J3SWM7"/>
<evidence type="ECO:0000256" key="4">
    <source>
        <dbReference type="ARBA" id="ARBA00022801"/>
    </source>
</evidence>
<dbReference type="RefSeq" id="WP_203874565.1">
    <property type="nucleotide sequence ID" value="NZ_BOOK01000014.1"/>
</dbReference>
<comment type="similarity">
    <text evidence="1">Belongs to the peptidase A31 family.</text>
</comment>
<evidence type="ECO:0000313" key="6">
    <source>
        <dbReference type="Proteomes" id="UP000634476"/>
    </source>
</evidence>
<dbReference type="GO" id="GO:0016485">
    <property type="term" value="P:protein processing"/>
    <property type="evidence" value="ECO:0007669"/>
    <property type="project" value="TreeGrafter"/>
</dbReference>
<protein>
    <submittedName>
        <fullName evidence="5">Peptidase M52</fullName>
    </submittedName>
</protein>
<keyword evidence="3" id="KW-0064">Aspartyl protease</keyword>
<dbReference type="GO" id="GO:0008047">
    <property type="term" value="F:enzyme activator activity"/>
    <property type="evidence" value="ECO:0007669"/>
    <property type="project" value="InterPro"/>
</dbReference>
<evidence type="ECO:0000256" key="1">
    <source>
        <dbReference type="ARBA" id="ARBA00006814"/>
    </source>
</evidence>
<dbReference type="PRINTS" id="PR00446">
    <property type="entry name" value="HYDRGNUPTAKE"/>
</dbReference>
<reference evidence="5" key="1">
    <citation type="submission" date="2021-01" db="EMBL/GenBank/DDBJ databases">
        <title>Whole genome shotgun sequence of Planobispora takensis NBRC 109077.</title>
        <authorList>
            <person name="Komaki H."/>
            <person name="Tamura T."/>
        </authorList>
    </citation>
    <scope>NUCLEOTIDE SEQUENCE</scope>
    <source>
        <strain evidence="5">NBRC 109077</strain>
    </source>
</reference>
<gene>
    <name evidence="5" type="ORF">Pta02_21460</name>
</gene>
<keyword evidence="6" id="KW-1185">Reference proteome</keyword>
<dbReference type="EMBL" id="BOOK01000014">
    <property type="protein sequence ID" value="GII00138.1"/>
    <property type="molecule type" value="Genomic_DNA"/>
</dbReference>
<dbReference type="PANTHER" id="PTHR30302:SF1">
    <property type="entry name" value="HYDROGENASE 2 MATURATION PROTEASE"/>
    <property type="match status" value="1"/>
</dbReference>
<dbReference type="GO" id="GO:0004190">
    <property type="term" value="F:aspartic-type endopeptidase activity"/>
    <property type="evidence" value="ECO:0007669"/>
    <property type="project" value="UniProtKB-KW"/>
</dbReference>
<keyword evidence="4" id="KW-0378">Hydrolase</keyword>
<evidence type="ECO:0000256" key="2">
    <source>
        <dbReference type="ARBA" id="ARBA00022670"/>
    </source>
</evidence>
<keyword evidence="2" id="KW-0645">Protease</keyword>
<name>A0A8J3SWM7_9ACTN</name>
<dbReference type="InterPro" id="IPR000671">
    <property type="entry name" value="Peptidase_A31"/>
</dbReference>
<dbReference type="Proteomes" id="UP000634476">
    <property type="component" value="Unassembled WGS sequence"/>
</dbReference>
<dbReference type="PANTHER" id="PTHR30302">
    <property type="entry name" value="HYDROGENASE 1 MATURATION PROTEASE"/>
    <property type="match status" value="1"/>
</dbReference>
<evidence type="ECO:0000256" key="3">
    <source>
        <dbReference type="ARBA" id="ARBA00022750"/>
    </source>
</evidence>
<evidence type="ECO:0000313" key="5">
    <source>
        <dbReference type="EMBL" id="GII00138.1"/>
    </source>
</evidence>
<accession>A0A8J3SWM7</accession>
<comment type="caution">
    <text evidence="5">The sequence shown here is derived from an EMBL/GenBank/DDBJ whole genome shotgun (WGS) entry which is preliminary data.</text>
</comment>
<dbReference type="CDD" id="cd06068">
    <property type="entry name" value="H2MP_like-1"/>
    <property type="match status" value="1"/>
</dbReference>